<keyword evidence="5" id="KW-0496">Mitochondrion</keyword>
<reference evidence="9" key="1">
    <citation type="submission" date="2022-07" db="EMBL/GenBank/DDBJ databases">
        <title>Phylogenomic reconstructions and comparative analyses of Kickxellomycotina fungi.</title>
        <authorList>
            <person name="Reynolds N.K."/>
            <person name="Stajich J.E."/>
            <person name="Barry K."/>
            <person name="Grigoriev I.V."/>
            <person name="Crous P."/>
            <person name="Smith M.E."/>
        </authorList>
    </citation>
    <scope>NUCLEOTIDE SEQUENCE</scope>
    <source>
        <strain evidence="9">RSA 567</strain>
    </source>
</reference>
<dbReference type="FunFam" id="2.40.30.10:FF:000004">
    <property type="entry name" value="50S ribosomal protein L3"/>
    <property type="match status" value="1"/>
</dbReference>
<dbReference type="PANTHER" id="PTHR11229:SF8">
    <property type="entry name" value="LARGE RIBOSOMAL SUBUNIT PROTEIN UL3M"/>
    <property type="match status" value="1"/>
</dbReference>
<gene>
    <name evidence="9" type="ORF">H4R34_006255</name>
</gene>
<dbReference type="HAMAP" id="MF_01325_B">
    <property type="entry name" value="Ribosomal_uL3_B"/>
    <property type="match status" value="1"/>
</dbReference>
<evidence type="ECO:0000256" key="6">
    <source>
        <dbReference type="ARBA" id="ARBA00023274"/>
    </source>
</evidence>
<evidence type="ECO:0000256" key="1">
    <source>
        <dbReference type="ARBA" id="ARBA00004173"/>
    </source>
</evidence>
<evidence type="ECO:0000256" key="5">
    <source>
        <dbReference type="ARBA" id="ARBA00023128"/>
    </source>
</evidence>
<evidence type="ECO:0000256" key="2">
    <source>
        <dbReference type="ARBA" id="ARBA00006540"/>
    </source>
</evidence>
<dbReference type="Proteomes" id="UP001151582">
    <property type="component" value="Unassembled WGS sequence"/>
</dbReference>
<dbReference type="GO" id="GO:0006412">
    <property type="term" value="P:translation"/>
    <property type="evidence" value="ECO:0007669"/>
    <property type="project" value="InterPro"/>
</dbReference>
<evidence type="ECO:0000313" key="9">
    <source>
        <dbReference type="EMBL" id="KAJ1968559.1"/>
    </source>
</evidence>
<dbReference type="GO" id="GO:0005762">
    <property type="term" value="C:mitochondrial large ribosomal subunit"/>
    <property type="evidence" value="ECO:0007669"/>
    <property type="project" value="TreeGrafter"/>
</dbReference>
<keyword evidence="4 8" id="KW-0689">Ribosomal protein</keyword>
<comment type="caution">
    <text evidence="9">The sequence shown here is derived from an EMBL/GenBank/DDBJ whole genome shotgun (WGS) entry which is preliminary data.</text>
</comment>
<feature type="non-terminal residue" evidence="9">
    <location>
        <position position="356"/>
    </location>
</feature>
<protein>
    <recommendedName>
        <fullName evidence="7">Large ribosomal subunit protein uL3m</fullName>
    </recommendedName>
</protein>
<evidence type="ECO:0000256" key="7">
    <source>
        <dbReference type="ARBA" id="ARBA00035209"/>
    </source>
</evidence>
<dbReference type="Gene3D" id="2.40.30.10">
    <property type="entry name" value="Translation factors"/>
    <property type="match status" value="2"/>
</dbReference>
<dbReference type="Pfam" id="PF00297">
    <property type="entry name" value="Ribosomal_L3"/>
    <property type="match status" value="1"/>
</dbReference>
<dbReference type="AlphaFoldDB" id="A0A9W8AT78"/>
<dbReference type="PANTHER" id="PTHR11229">
    <property type="entry name" value="50S RIBOSOMAL PROTEIN L3"/>
    <property type="match status" value="1"/>
</dbReference>
<keyword evidence="3" id="KW-0809">Transit peptide</keyword>
<evidence type="ECO:0000256" key="3">
    <source>
        <dbReference type="ARBA" id="ARBA00022946"/>
    </source>
</evidence>
<sequence length="356" mass="38868">MLGTAATLARTAGWRHRSVAAGPRTLARATPVTTSTLRALTTSFQARNLRYVDYSELPEPISPHGHVKHANPLTRANPIDPATRSGQLVGLDSPLLLERGEWTPESMRCGLVGTKMGMTAMWNEWGARVPVTIIQFQDVQVTHIIKPCNDLASYRLQVGCKDVDPLRVNRPMQGHFASAGINPKAKLFEFTVTRDALLPVGTVLSASHFIPGQFVDITGISRGKGFAGAMKRWGFKGGPASHGTSLFHRGLGSTGQNSKPGRVFKGKKMAGNMGNDQVTVQNLQVLKIDRHLNCIWINGCVPGPAKGYLRIKDAIRKYGARKFPKNGASPPFPTFIPEPDVEYPRELVANVMYKDP</sequence>
<dbReference type="PROSITE" id="PS00474">
    <property type="entry name" value="RIBOSOMAL_L3"/>
    <property type="match status" value="1"/>
</dbReference>
<dbReference type="InterPro" id="IPR019927">
    <property type="entry name" value="Ribosomal_uL3_bac/org-type"/>
</dbReference>
<accession>A0A9W8AT78</accession>
<keyword evidence="6 8" id="KW-0687">Ribonucleoprotein</keyword>
<evidence type="ECO:0000313" key="10">
    <source>
        <dbReference type="Proteomes" id="UP001151582"/>
    </source>
</evidence>
<keyword evidence="10" id="KW-1185">Reference proteome</keyword>
<dbReference type="NCBIfam" id="TIGR03625">
    <property type="entry name" value="L3_bact"/>
    <property type="match status" value="1"/>
</dbReference>
<dbReference type="SUPFAM" id="SSF50447">
    <property type="entry name" value="Translation proteins"/>
    <property type="match status" value="1"/>
</dbReference>
<dbReference type="GO" id="GO:0003735">
    <property type="term" value="F:structural constituent of ribosome"/>
    <property type="evidence" value="ECO:0007669"/>
    <property type="project" value="InterPro"/>
</dbReference>
<dbReference type="InterPro" id="IPR000597">
    <property type="entry name" value="Ribosomal_uL3"/>
</dbReference>
<dbReference type="EMBL" id="JANBQB010002097">
    <property type="protein sequence ID" value="KAJ1968559.1"/>
    <property type="molecule type" value="Genomic_DNA"/>
</dbReference>
<evidence type="ECO:0000256" key="8">
    <source>
        <dbReference type="RuleBase" id="RU003905"/>
    </source>
</evidence>
<dbReference type="OrthoDB" id="274683at2759"/>
<comment type="similarity">
    <text evidence="2 8">Belongs to the universal ribosomal protein uL3 family.</text>
</comment>
<evidence type="ECO:0000256" key="4">
    <source>
        <dbReference type="ARBA" id="ARBA00022980"/>
    </source>
</evidence>
<organism evidence="9 10">
    <name type="scientific">Dimargaris verticillata</name>
    <dbReference type="NCBI Taxonomy" id="2761393"/>
    <lineage>
        <taxon>Eukaryota</taxon>
        <taxon>Fungi</taxon>
        <taxon>Fungi incertae sedis</taxon>
        <taxon>Zoopagomycota</taxon>
        <taxon>Kickxellomycotina</taxon>
        <taxon>Dimargaritomycetes</taxon>
        <taxon>Dimargaritales</taxon>
        <taxon>Dimargaritaceae</taxon>
        <taxon>Dimargaris</taxon>
    </lineage>
</organism>
<dbReference type="InterPro" id="IPR019926">
    <property type="entry name" value="Ribosomal_uL3_CS"/>
</dbReference>
<dbReference type="InterPro" id="IPR009000">
    <property type="entry name" value="Transl_B-barrel_sf"/>
</dbReference>
<name>A0A9W8AT78_9FUNG</name>
<proteinExistence type="inferred from homology"/>
<comment type="subcellular location">
    <subcellularLocation>
        <location evidence="1">Mitochondrion</location>
    </subcellularLocation>
</comment>